<dbReference type="InterPro" id="IPR018060">
    <property type="entry name" value="HTH_AraC"/>
</dbReference>
<dbReference type="InterPro" id="IPR018062">
    <property type="entry name" value="HTH_AraC-typ_CS"/>
</dbReference>
<sequence length="1287" mass="144883">MKRVRFSMIVLLILFWLQPEQSVAWRIFTAEQLSSTTISAASVCQDAEGYIWVGTEYGLNRYDGYHFVSFLNHPSDPGSIANNLVSTVFCEPTGEVWIGTGKGLDLYNPSARNFLHFRFPDGLKPRVTKILRLSSGELMVGTAGYGLYKADKHTLTLSRVKGFTTADDDEFYSNLFEDSTGRLWKCDASQGISVGKLLGHALAQQFESVLGTPMGFAETDGKVLILCMHGILCYQNGQLQPMDYEVSGGTMQGLVFRTIYKDKTGDLYIGTRGSGLFCMKKGTNRMTRIETDTPEIGLNTSKVWSIFKDRQDNLWIGCQQRGLLMLPQRALPFSSWQISPASHAIGAPVTAICQGDNGLIWCSVQENGIYGFNLQGKLVQQPKAPMPIESIHRDAQGRYWVGTDKALYSYDPLTGAYKQVAEYDCDKFNVLADDGKGKIYISVFSRGFCIYDVATGQLVNYNSYQKNSQKGQLCNNWIQAILPDSKGRVWLATSTGVSCFNPASGSFNSLGWSHILNDTMCYSLCETNEGDILIGTGQGLFVYRNQSNRVEELAHSELLRNRIISYMVCDRSGGIWCSTSMGICYYDSRNAQWTSYVRGNGLSNREYVVGAGLHTDSNSIYFGTADGVTTFKPDQVLMSNQSCGQVVLTALVTTNRHYATHQTDYFEIPYQTNSFTMEFSLLDFIHADNTIYEYQVNNAADWTALDAGNNTISFNHLASGTYRISVRANVNGVYSPVSIFTVVVLTPWYRSAWAIVCYLFIALAILFYLIYIYIREKRRQMDDEKMKFLINATHDIRSPLTLIMAPLEKLKQRHPTAQDAEELGLIERNTQRILNLVNQILDMRKIDKQQMQLQCQHTDMVAFAEGVFNMYKYNANERHITYEFKHPDQRLMAWIDHTQFDKVISNLLSNAFKYTFDGGHITLGLSDTADGHISLTVEDDGIGIKPEDRKHIFDRFYQSHPSGEVHLAGTGIGLNLCKMIVDMHHGSIDVSTGADEHGSRFVVRLPKGHAHLQPQEMMTEVAEKPASSTIRPANHYRILFVDDDAELCSFIVRELAKYYHVDTCYNGRDAMKTLLNTPYDLVVSDVMMPEMDGFTLLRMIKKNPVVNHIPVIMLTSKADVANRLEGLEGGADAFMAKPFNIHELHVVINSLISNVLRLKGKFTGAQQQKDKIEEKLVKSNDEALMERVMQAVNKHMDDSDFTAEQLATEVGLSRTHLQRKMKDITGLNVKEFVRNLRLEQAARMLREQKLNVSQVAYSVGFSNLAHFSTVFRKHFGVSPSEYVAQQK</sequence>
<keyword evidence="7" id="KW-0067">ATP-binding</keyword>
<dbReference type="CDD" id="cd00075">
    <property type="entry name" value="HATPase"/>
    <property type="match status" value="1"/>
</dbReference>
<evidence type="ECO:0000256" key="4">
    <source>
        <dbReference type="ARBA" id="ARBA00022679"/>
    </source>
</evidence>
<dbReference type="Gene3D" id="3.40.50.2300">
    <property type="match status" value="1"/>
</dbReference>
<dbReference type="Gene3D" id="1.10.287.130">
    <property type="match status" value="1"/>
</dbReference>
<dbReference type="EC" id="2.7.13.3" evidence="2"/>
<keyword evidence="4" id="KW-0808">Transferase</keyword>
<keyword evidence="8" id="KW-0902">Two-component regulatory system</keyword>
<dbReference type="SMART" id="SM00342">
    <property type="entry name" value="HTH_ARAC"/>
    <property type="match status" value="1"/>
</dbReference>
<dbReference type="GO" id="GO:0003700">
    <property type="term" value="F:DNA-binding transcription factor activity"/>
    <property type="evidence" value="ECO:0007669"/>
    <property type="project" value="InterPro"/>
</dbReference>
<dbReference type="InterPro" id="IPR011110">
    <property type="entry name" value="Reg_prop"/>
</dbReference>
<dbReference type="Pfam" id="PF00072">
    <property type="entry name" value="Response_reg"/>
    <property type="match status" value="1"/>
</dbReference>
<comment type="catalytic activity">
    <reaction evidence="1">
        <text>ATP + protein L-histidine = ADP + protein N-phospho-L-histidine.</text>
        <dbReference type="EC" id="2.7.13.3"/>
    </reaction>
</comment>
<dbReference type="GO" id="GO:0043565">
    <property type="term" value="F:sequence-specific DNA binding"/>
    <property type="evidence" value="ECO:0007669"/>
    <property type="project" value="InterPro"/>
</dbReference>
<dbReference type="Gene3D" id="2.130.10.10">
    <property type="entry name" value="YVTN repeat-like/Quinoprotein amine dehydrogenase"/>
    <property type="match status" value="2"/>
</dbReference>
<name>A0A1M7DLA6_XYLRU</name>
<keyword evidence="9" id="KW-0805">Transcription regulation</keyword>
<evidence type="ECO:0000256" key="3">
    <source>
        <dbReference type="ARBA" id="ARBA00022553"/>
    </source>
</evidence>
<dbReference type="InterPro" id="IPR011006">
    <property type="entry name" value="CheY-like_superfamily"/>
</dbReference>
<dbReference type="InterPro" id="IPR004358">
    <property type="entry name" value="Sig_transdc_His_kin-like_C"/>
</dbReference>
<evidence type="ECO:0000259" key="15">
    <source>
        <dbReference type="PROSITE" id="PS50109"/>
    </source>
</evidence>
<dbReference type="OrthoDB" id="717811at2"/>
<evidence type="ECO:0000313" key="18">
    <source>
        <dbReference type="Proteomes" id="UP000184280"/>
    </source>
</evidence>
<evidence type="ECO:0000256" key="13">
    <source>
        <dbReference type="SAM" id="Phobius"/>
    </source>
</evidence>
<dbReference type="PROSITE" id="PS50110">
    <property type="entry name" value="RESPONSE_REGULATORY"/>
    <property type="match status" value="1"/>
</dbReference>
<keyword evidence="11" id="KW-0804">Transcription</keyword>
<evidence type="ECO:0000256" key="8">
    <source>
        <dbReference type="ARBA" id="ARBA00023012"/>
    </source>
</evidence>
<evidence type="ECO:0000259" key="14">
    <source>
        <dbReference type="PROSITE" id="PS01124"/>
    </source>
</evidence>
<dbReference type="PROSITE" id="PS00041">
    <property type="entry name" value="HTH_ARAC_FAMILY_1"/>
    <property type="match status" value="1"/>
</dbReference>
<dbReference type="EMBL" id="FRCJ01000001">
    <property type="protein sequence ID" value="SHL80178.1"/>
    <property type="molecule type" value="Genomic_DNA"/>
</dbReference>
<dbReference type="GO" id="GO:0005524">
    <property type="term" value="F:ATP binding"/>
    <property type="evidence" value="ECO:0007669"/>
    <property type="project" value="UniProtKB-KW"/>
</dbReference>
<evidence type="ECO:0000256" key="12">
    <source>
        <dbReference type="PROSITE-ProRule" id="PRU00169"/>
    </source>
</evidence>
<dbReference type="InterPro" id="IPR009057">
    <property type="entry name" value="Homeodomain-like_sf"/>
</dbReference>
<evidence type="ECO:0000256" key="7">
    <source>
        <dbReference type="ARBA" id="ARBA00022840"/>
    </source>
</evidence>
<dbReference type="InterPro" id="IPR003594">
    <property type="entry name" value="HATPase_dom"/>
</dbReference>
<proteinExistence type="predicted"/>
<dbReference type="SMART" id="SM00448">
    <property type="entry name" value="REC"/>
    <property type="match status" value="1"/>
</dbReference>
<feature type="domain" description="HTH araC/xylS-type" evidence="14">
    <location>
        <begin position="1186"/>
        <end position="1285"/>
    </location>
</feature>
<dbReference type="PRINTS" id="PR00344">
    <property type="entry name" value="BCTRLSENSOR"/>
</dbReference>
<dbReference type="Gene3D" id="2.60.40.10">
    <property type="entry name" value="Immunoglobulins"/>
    <property type="match status" value="1"/>
</dbReference>
<dbReference type="SUPFAM" id="SSF47384">
    <property type="entry name" value="Homodimeric domain of signal transducing histidine kinase"/>
    <property type="match status" value="1"/>
</dbReference>
<dbReference type="PANTHER" id="PTHR43547">
    <property type="entry name" value="TWO-COMPONENT HISTIDINE KINASE"/>
    <property type="match status" value="1"/>
</dbReference>
<dbReference type="InterPro" id="IPR036890">
    <property type="entry name" value="HATPase_C_sf"/>
</dbReference>
<gene>
    <name evidence="17" type="ORF">SAMN04488494_0772</name>
</gene>
<evidence type="ECO:0000259" key="16">
    <source>
        <dbReference type="PROSITE" id="PS50110"/>
    </source>
</evidence>
<dbReference type="SUPFAM" id="SSF46689">
    <property type="entry name" value="Homeodomain-like"/>
    <property type="match status" value="1"/>
</dbReference>
<feature type="domain" description="Response regulatory" evidence="16">
    <location>
        <begin position="1037"/>
        <end position="1152"/>
    </location>
</feature>
<dbReference type="Pfam" id="PF07494">
    <property type="entry name" value="Reg_prop"/>
    <property type="match status" value="3"/>
</dbReference>
<dbReference type="Gene3D" id="3.30.565.10">
    <property type="entry name" value="Histidine kinase-like ATPase, C-terminal domain"/>
    <property type="match status" value="1"/>
</dbReference>
<keyword evidence="3 12" id="KW-0597">Phosphoprotein</keyword>
<evidence type="ECO:0000256" key="1">
    <source>
        <dbReference type="ARBA" id="ARBA00000085"/>
    </source>
</evidence>
<dbReference type="PROSITE" id="PS50109">
    <property type="entry name" value="HIS_KIN"/>
    <property type="match status" value="1"/>
</dbReference>
<reference evidence="17 18" key="1">
    <citation type="submission" date="2016-11" db="EMBL/GenBank/DDBJ databases">
        <authorList>
            <person name="Jaros S."/>
            <person name="Januszkiewicz K."/>
            <person name="Wedrychowicz H."/>
        </authorList>
    </citation>
    <scope>NUCLEOTIDE SEQUENCE [LARGE SCALE GENOMIC DNA]</scope>
    <source>
        <strain evidence="17 18">BPI-34</strain>
    </source>
</reference>
<evidence type="ECO:0000313" key="17">
    <source>
        <dbReference type="EMBL" id="SHL80178.1"/>
    </source>
</evidence>
<dbReference type="CDD" id="cd00082">
    <property type="entry name" value="HisKA"/>
    <property type="match status" value="1"/>
</dbReference>
<dbReference type="InterPro" id="IPR015943">
    <property type="entry name" value="WD40/YVTN_repeat-like_dom_sf"/>
</dbReference>
<organism evidence="17 18">
    <name type="scientific">Xylanibacter ruminicola</name>
    <name type="common">Prevotella ruminicola</name>
    <dbReference type="NCBI Taxonomy" id="839"/>
    <lineage>
        <taxon>Bacteria</taxon>
        <taxon>Pseudomonadati</taxon>
        <taxon>Bacteroidota</taxon>
        <taxon>Bacteroidia</taxon>
        <taxon>Bacteroidales</taxon>
        <taxon>Prevotellaceae</taxon>
        <taxon>Xylanibacter</taxon>
    </lineage>
</organism>
<dbReference type="PANTHER" id="PTHR43547:SF2">
    <property type="entry name" value="HYBRID SIGNAL TRANSDUCTION HISTIDINE KINASE C"/>
    <property type="match status" value="1"/>
</dbReference>
<dbReference type="SMART" id="SM00388">
    <property type="entry name" value="HisKA"/>
    <property type="match status" value="1"/>
</dbReference>
<dbReference type="GO" id="GO:0000155">
    <property type="term" value="F:phosphorelay sensor kinase activity"/>
    <property type="evidence" value="ECO:0007669"/>
    <property type="project" value="InterPro"/>
</dbReference>
<dbReference type="InterPro" id="IPR001789">
    <property type="entry name" value="Sig_transdc_resp-reg_receiver"/>
</dbReference>
<evidence type="ECO:0000256" key="6">
    <source>
        <dbReference type="ARBA" id="ARBA00022777"/>
    </source>
</evidence>
<dbReference type="Pfam" id="PF00512">
    <property type="entry name" value="HisKA"/>
    <property type="match status" value="1"/>
</dbReference>
<dbReference type="Pfam" id="PF02518">
    <property type="entry name" value="HATPase_c"/>
    <property type="match status" value="1"/>
</dbReference>
<dbReference type="InterPro" id="IPR013783">
    <property type="entry name" value="Ig-like_fold"/>
</dbReference>
<keyword evidence="13" id="KW-1133">Transmembrane helix</keyword>
<dbReference type="FunFam" id="3.30.565.10:FF:000037">
    <property type="entry name" value="Hybrid sensor histidine kinase/response regulator"/>
    <property type="match status" value="1"/>
</dbReference>
<keyword evidence="5" id="KW-0547">Nucleotide-binding</keyword>
<evidence type="ECO:0000256" key="2">
    <source>
        <dbReference type="ARBA" id="ARBA00012438"/>
    </source>
</evidence>
<evidence type="ECO:0000256" key="9">
    <source>
        <dbReference type="ARBA" id="ARBA00023015"/>
    </source>
</evidence>
<dbReference type="SUPFAM" id="SSF63829">
    <property type="entry name" value="Calcium-dependent phosphotriesterase"/>
    <property type="match status" value="2"/>
</dbReference>
<dbReference type="CDD" id="cd17574">
    <property type="entry name" value="REC_OmpR"/>
    <property type="match status" value="1"/>
</dbReference>
<evidence type="ECO:0000256" key="10">
    <source>
        <dbReference type="ARBA" id="ARBA00023125"/>
    </source>
</evidence>
<dbReference type="SUPFAM" id="SSF55874">
    <property type="entry name" value="ATPase domain of HSP90 chaperone/DNA topoisomerase II/histidine kinase"/>
    <property type="match status" value="1"/>
</dbReference>
<dbReference type="SMART" id="SM00387">
    <property type="entry name" value="HATPase_c"/>
    <property type="match status" value="1"/>
</dbReference>
<dbReference type="Proteomes" id="UP000184280">
    <property type="component" value="Unassembled WGS sequence"/>
</dbReference>
<dbReference type="Gene3D" id="1.10.10.60">
    <property type="entry name" value="Homeodomain-like"/>
    <property type="match status" value="1"/>
</dbReference>
<dbReference type="RefSeq" id="WP_073042910.1">
    <property type="nucleotide sequence ID" value="NZ_FRCJ01000001.1"/>
</dbReference>
<evidence type="ECO:0000256" key="5">
    <source>
        <dbReference type="ARBA" id="ARBA00022741"/>
    </source>
</evidence>
<dbReference type="InterPro" id="IPR005467">
    <property type="entry name" value="His_kinase_dom"/>
</dbReference>
<dbReference type="PROSITE" id="PS01124">
    <property type="entry name" value="HTH_ARAC_FAMILY_2"/>
    <property type="match status" value="1"/>
</dbReference>
<protein>
    <recommendedName>
        <fullName evidence="2">histidine kinase</fullName>
        <ecNumber evidence="2">2.7.13.3</ecNumber>
    </recommendedName>
</protein>
<keyword evidence="13" id="KW-0812">Transmembrane</keyword>
<dbReference type="InterPro" id="IPR003661">
    <property type="entry name" value="HisK_dim/P_dom"/>
</dbReference>
<dbReference type="SUPFAM" id="SSF52172">
    <property type="entry name" value="CheY-like"/>
    <property type="match status" value="1"/>
</dbReference>
<keyword evidence="6 17" id="KW-0418">Kinase</keyword>
<keyword evidence="10" id="KW-0238">DNA-binding</keyword>
<dbReference type="Pfam" id="PF12833">
    <property type="entry name" value="HTH_18"/>
    <property type="match status" value="1"/>
</dbReference>
<feature type="transmembrane region" description="Helical" evidence="13">
    <location>
        <begin position="752"/>
        <end position="774"/>
    </location>
</feature>
<accession>A0A1M7DLA6</accession>
<feature type="modified residue" description="4-aspartylphosphate" evidence="12">
    <location>
        <position position="1085"/>
    </location>
</feature>
<keyword evidence="13" id="KW-0472">Membrane</keyword>
<feature type="domain" description="Histidine kinase" evidence="15">
    <location>
        <begin position="791"/>
        <end position="1009"/>
    </location>
</feature>
<dbReference type="InterPro" id="IPR036097">
    <property type="entry name" value="HisK_dim/P_sf"/>
</dbReference>
<evidence type="ECO:0000256" key="11">
    <source>
        <dbReference type="ARBA" id="ARBA00023163"/>
    </source>
</evidence>